<sequence length="133" mass="15086">VAIYRAGEDEFVEYKFKAFHSELIEEIWEKAIALIIGRFAIENDKLNITINQYVPLNISALGNKVMIYDLPVALAFGIFTAPVQDPAVTENDQRIFRLKRDVYNGVTGNQSQISILYKYPLHNQHANVAKATT</sequence>
<dbReference type="Proteomes" id="UP000789920">
    <property type="component" value="Unassembled WGS sequence"/>
</dbReference>
<accession>A0ACA9QS40</accession>
<evidence type="ECO:0000313" key="1">
    <source>
        <dbReference type="EMBL" id="CAG8759915.1"/>
    </source>
</evidence>
<name>A0ACA9QS40_9GLOM</name>
<comment type="caution">
    <text evidence="1">The sequence shown here is derived from an EMBL/GenBank/DDBJ whole genome shotgun (WGS) entry which is preliminary data.</text>
</comment>
<protein>
    <submittedName>
        <fullName evidence="1">29050_t:CDS:1</fullName>
    </submittedName>
</protein>
<feature type="non-terminal residue" evidence="1">
    <location>
        <position position="1"/>
    </location>
</feature>
<keyword evidence="2" id="KW-1185">Reference proteome</keyword>
<proteinExistence type="predicted"/>
<evidence type="ECO:0000313" key="2">
    <source>
        <dbReference type="Proteomes" id="UP000789920"/>
    </source>
</evidence>
<gene>
    <name evidence="1" type="ORF">RPERSI_LOCUS15117</name>
</gene>
<dbReference type="EMBL" id="CAJVQC010035815">
    <property type="protein sequence ID" value="CAG8759915.1"/>
    <property type="molecule type" value="Genomic_DNA"/>
</dbReference>
<reference evidence="1" key="1">
    <citation type="submission" date="2021-06" db="EMBL/GenBank/DDBJ databases">
        <authorList>
            <person name="Kallberg Y."/>
            <person name="Tangrot J."/>
            <person name="Rosling A."/>
        </authorList>
    </citation>
    <scope>NUCLEOTIDE SEQUENCE</scope>
    <source>
        <strain evidence="1">MA461A</strain>
    </source>
</reference>
<organism evidence="1 2">
    <name type="scientific">Racocetra persica</name>
    <dbReference type="NCBI Taxonomy" id="160502"/>
    <lineage>
        <taxon>Eukaryota</taxon>
        <taxon>Fungi</taxon>
        <taxon>Fungi incertae sedis</taxon>
        <taxon>Mucoromycota</taxon>
        <taxon>Glomeromycotina</taxon>
        <taxon>Glomeromycetes</taxon>
        <taxon>Diversisporales</taxon>
        <taxon>Gigasporaceae</taxon>
        <taxon>Racocetra</taxon>
    </lineage>
</organism>